<dbReference type="InterPro" id="IPR012964">
    <property type="entry name" value="DUF1702"/>
</dbReference>
<dbReference type="Proteomes" id="UP000783871">
    <property type="component" value="Unassembled WGS sequence"/>
</dbReference>
<protein>
    <submittedName>
        <fullName evidence="1">DUF1702 family protein</fullName>
    </submittedName>
</protein>
<dbReference type="Pfam" id="PF08012">
    <property type="entry name" value="DUF1702"/>
    <property type="match status" value="1"/>
</dbReference>
<accession>A0ABX0Z9J0</accession>
<dbReference type="EMBL" id="JAATEO010000017">
    <property type="protein sequence ID" value="NJP33644.1"/>
    <property type="molecule type" value="Genomic_DNA"/>
</dbReference>
<comment type="caution">
    <text evidence="1">The sequence shown here is derived from an EMBL/GenBank/DDBJ whole genome shotgun (WGS) entry which is preliminary data.</text>
</comment>
<evidence type="ECO:0000313" key="2">
    <source>
        <dbReference type="Proteomes" id="UP000783871"/>
    </source>
</evidence>
<organism evidence="1 2">
    <name type="scientific">Micromonospora thermarum</name>
    <dbReference type="NCBI Taxonomy" id="2720024"/>
    <lineage>
        <taxon>Bacteria</taxon>
        <taxon>Bacillati</taxon>
        <taxon>Actinomycetota</taxon>
        <taxon>Actinomycetes</taxon>
        <taxon>Micromonosporales</taxon>
        <taxon>Micromonosporaceae</taxon>
        <taxon>Micromonospora</taxon>
    </lineage>
</organism>
<gene>
    <name evidence="1" type="ORF">HCJ94_17055</name>
</gene>
<sequence length="340" mass="37375">MSSTVVRGRARPQLGETVTSAWRTLRRRILTPDMSATNLDVRGFKAKNPAARELLETIGRTFLTGYSYAAETPEPGPLSQRLDQIPTRFRGFAYEGAAMALAVLDALPGRSRHVARFLTGPGDPHVYMAYVGVGWAMARLPRFRWRTLTAPDPLLRWLALDGYGFHQAYFATDRYVYGQYREPAFPWPPGPHGGYADRAIDQGIGRALWFVCGTDAERVTETIEGFAPERRADLYSGAGLAATYAGGADEEELRAFWQRAGEHRTQVSQGSVFAASARVRAGLVVPHNEVATRALCGMSVAEAADLAYLRRPTGEVPGGPPAYEVWRQAVANEFVVIGRN</sequence>
<keyword evidence="2" id="KW-1185">Reference proteome</keyword>
<name>A0ABX0Z9J0_9ACTN</name>
<reference evidence="1 2" key="1">
    <citation type="submission" date="2020-03" db="EMBL/GenBank/DDBJ databases">
        <title>WGS of actinomycetes isolated from Thailand.</title>
        <authorList>
            <person name="Thawai C."/>
        </authorList>
    </citation>
    <scope>NUCLEOTIDE SEQUENCE [LARGE SCALE GENOMIC DNA]</scope>
    <source>
        <strain evidence="1 2">HSS6-12</strain>
    </source>
</reference>
<evidence type="ECO:0000313" key="1">
    <source>
        <dbReference type="EMBL" id="NJP33644.1"/>
    </source>
</evidence>
<proteinExistence type="predicted"/>